<evidence type="ECO:0000256" key="3">
    <source>
        <dbReference type="ARBA" id="ARBA00015303"/>
    </source>
</evidence>
<sequence>MKKPQRLADGALRCLGLLLLVSSLESTQFEKAIYHYLPEKSLSYCSRKLNASHQIGCSSKLGGSVGVLWIANQSDEVSQIVSKSENIVLAVDLHLFTNTSLMHEVRSSVAIAGLLVFASSASSTPPMFSESSDCPNAPYSLYGSERQCNVTPSWNPPGSEYALVEWPFPVVLIQDPNSTLKVDLSNCFQQFNAQPLDDSRCAVEINNGMSAVHSTTVCNRRQYLMSLQPFKAPDVFCDELTGVNIVLSTSNTSHHNLLASGPETGSNLTARAPNSSLVVLTRMDARSMFERSGFGSQGVLPGVAVLLSTAVHLLRQPAFKNSQLKRDLFFVFLDNEAYDFMGSGRLHYDLREELLSRYTGYPLGWDHIYGLIELGELGLPSNKTQPSYYMLTDDAIRNQVRNPMTSLRIFLLFGLIKPRYFSHTC</sequence>
<evidence type="ECO:0000256" key="2">
    <source>
        <dbReference type="ARBA" id="ARBA00007717"/>
    </source>
</evidence>
<dbReference type="Proteomes" id="UP000272942">
    <property type="component" value="Unassembled WGS sequence"/>
</dbReference>
<evidence type="ECO:0000256" key="6">
    <source>
        <dbReference type="ARBA" id="ARBA00022976"/>
    </source>
</evidence>
<organism evidence="14">
    <name type="scientific">Echinostoma caproni</name>
    <dbReference type="NCBI Taxonomy" id="27848"/>
    <lineage>
        <taxon>Eukaryota</taxon>
        <taxon>Metazoa</taxon>
        <taxon>Spiralia</taxon>
        <taxon>Lophotrochozoa</taxon>
        <taxon>Platyhelminthes</taxon>
        <taxon>Trematoda</taxon>
        <taxon>Digenea</taxon>
        <taxon>Plagiorchiida</taxon>
        <taxon>Echinostomata</taxon>
        <taxon>Echinostomatoidea</taxon>
        <taxon>Echinostomatidae</taxon>
        <taxon>Echinostoma</taxon>
    </lineage>
</organism>
<dbReference type="GO" id="GO:0005886">
    <property type="term" value="C:plasma membrane"/>
    <property type="evidence" value="ECO:0007669"/>
    <property type="project" value="TreeGrafter"/>
</dbReference>
<dbReference type="WBParaSite" id="ECPE_0001274301-mRNA-1">
    <property type="protein sequence ID" value="ECPE_0001274301-mRNA-1"/>
    <property type="gene ID" value="ECPE_0001274301"/>
</dbReference>
<keyword evidence="6" id="KW-0914">Notch signaling pathway</keyword>
<dbReference type="GO" id="GO:0007219">
    <property type="term" value="P:Notch signaling pathway"/>
    <property type="evidence" value="ECO:0007669"/>
    <property type="project" value="UniProtKB-KW"/>
</dbReference>
<evidence type="ECO:0000256" key="5">
    <source>
        <dbReference type="ARBA" id="ARBA00022729"/>
    </source>
</evidence>
<evidence type="ECO:0000256" key="4">
    <source>
        <dbReference type="ARBA" id="ARBA00022692"/>
    </source>
</evidence>
<keyword evidence="5 10" id="KW-0732">Signal</keyword>
<dbReference type="Pfam" id="PF18266">
    <property type="entry name" value="Ncstrn_small"/>
    <property type="match status" value="1"/>
</dbReference>
<evidence type="ECO:0000259" key="11">
    <source>
        <dbReference type="Pfam" id="PF18266"/>
    </source>
</evidence>
<name>A0A183B0H2_9TREM</name>
<evidence type="ECO:0000313" key="12">
    <source>
        <dbReference type="EMBL" id="VDP89979.1"/>
    </source>
</evidence>
<feature type="chain" id="PRO_5043138291" description="Nicastrin" evidence="10">
    <location>
        <begin position="27"/>
        <end position="425"/>
    </location>
</feature>
<keyword evidence="8" id="KW-0472">Membrane</keyword>
<evidence type="ECO:0000313" key="14">
    <source>
        <dbReference type="WBParaSite" id="ECPE_0001274301-mRNA-1"/>
    </source>
</evidence>
<protein>
    <recommendedName>
        <fullName evidence="3">Nicastrin</fullName>
    </recommendedName>
</protein>
<dbReference type="PANTHER" id="PTHR21092:SF0">
    <property type="entry name" value="NICASTRIN"/>
    <property type="match status" value="1"/>
</dbReference>
<dbReference type="Pfam" id="PF05450">
    <property type="entry name" value="Nicastrin"/>
    <property type="match status" value="1"/>
</dbReference>
<keyword evidence="9" id="KW-0325">Glycoprotein</keyword>
<evidence type="ECO:0000313" key="13">
    <source>
        <dbReference type="Proteomes" id="UP000272942"/>
    </source>
</evidence>
<keyword evidence="13" id="KW-1185">Reference proteome</keyword>
<feature type="domain" description="Nicastrin small lobe" evidence="11">
    <location>
        <begin position="45"/>
        <end position="211"/>
    </location>
</feature>
<evidence type="ECO:0000256" key="10">
    <source>
        <dbReference type="SAM" id="SignalP"/>
    </source>
</evidence>
<dbReference type="Gene3D" id="3.40.630.10">
    <property type="entry name" value="Zn peptidases"/>
    <property type="match status" value="1"/>
</dbReference>
<keyword evidence="4" id="KW-0812">Transmembrane</keyword>
<accession>A0A183B0H2</accession>
<evidence type="ECO:0000256" key="1">
    <source>
        <dbReference type="ARBA" id="ARBA00004479"/>
    </source>
</evidence>
<reference evidence="14" key="1">
    <citation type="submission" date="2016-06" db="UniProtKB">
        <authorList>
            <consortium name="WormBaseParasite"/>
        </authorList>
    </citation>
    <scope>IDENTIFICATION</scope>
</reference>
<gene>
    <name evidence="12" type="ORF">ECPE_LOCUS12707</name>
</gene>
<evidence type="ECO:0000256" key="8">
    <source>
        <dbReference type="ARBA" id="ARBA00023136"/>
    </source>
</evidence>
<dbReference type="OrthoDB" id="755951at2759"/>
<dbReference type="InterPro" id="IPR008710">
    <property type="entry name" value="Nicastrin"/>
</dbReference>
<dbReference type="GO" id="GO:0016485">
    <property type="term" value="P:protein processing"/>
    <property type="evidence" value="ECO:0007669"/>
    <property type="project" value="InterPro"/>
</dbReference>
<dbReference type="GO" id="GO:0007220">
    <property type="term" value="P:Notch receptor processing"/>
    <property type="evidence" value="ECO:0007669"/>
    <property type="project" value="TreeGrafter"/>
</dbReference>
<dbReference type="InterPro" id="IPR041084">
    <property type="entry name" value="Ncstrn_small"/>
</dbReference>
<comment type="subcellular location">
    <subcellularLocation>
        <location evidence="1">Membrane</location>
        <topology evidence="1">Single-pass type I membrane protein</topology>
    </subcellularLocation>
</comment>
<evidence type="ECO:0000256" key="7">
    <source>
        <dbReference type="ARBA" id="ARBA00022989"/>
    </source>
</evidence>
<dbReference type="PANTHER" id="PTHR21092">
    <property type="entry name" value="NICASTRIN"/>
    <property type="match status" value="1"/>
</dbReference>
<reference evidence="12 13" key="2">
    <citation type="submission" date="2018-11" db="EMBL/GenBank/DDBJ databases">
        <authorList>
            <consortium name="Pathogen Informatics"/>
        </authorList>
    </citation>
    <scope>NUCLEOTIDE SEQUENCE [LARGE SCALE GENOMIC DNA]</scope>
    <source>
        <strain evidence="12 13">Egypt</strain>
    </source>
</reference>
<proteinExistence type="inferred from homology"/>
<evidence type="ECO:0000256" key="9">
    <source>
        <dbReference type="ARBA" id="ARBA00023180"/>
    </source>
</evidence>
<feature type="signal peptide" evidence="10">
    <location>
        <begin position="1"/>
        <end position="26"/>
    </location>
</feature>
<comment type="similarity">
    <text evidence="2">Belongs to the nicastrin family.</text>
</comment>
<dbReference type="AlphaFoldDB" id="A0A183B0H2"/>
<dbReference type="EMBL" id="UZAN01053440">
    <property type="protein sequence ID" value="VDP89979.1"/>
    <property type="molecule type" value="Genomic_DNA"/>
</dbReference>
<keyword evidence="7" id="KW-1133">Transmembrane helix</keyword>
<dbReference type="SUPFAM" id="SSF53187">
    <property type="entry name" value="Zn-dependent exopeptidases"/>
    <property type="match status" value="1"/>
</dbReference>